<dbReference type="Gene3D" id="1.10.10.10">
    <property type="entry name" value="Winged helix-like DNA-binding domain superfamily/Winged helix DNA-binding domain"/>
    <property type="match status" value="1"/>
</dbReference>
<dbReference type="PANTHER" id="PTHR30126">
    <property type="entry name" value="HTH-TYPE TRANSCRIPTIONAL REGULATOR"/>
    <property type="match status" value="1"/>
</dbReference>
<dbReference type="EMBL" id="DXEU01000146">
    <property type="protein sequence ID" value="HIX52760.1"/>
    <property type="molecule type" value="Genomic_DNA"/>
</dbReference>
<keyword evidence="3" id="KW-0238">DNA-binding</keyword>
<dbReference type="InterPro" id="IPR005119">
    <property type="entry name" value="LysR_subst-bd"/>
</dbReference>
<dbReference type="Pfam" id="PF00126">
    <property type="entry name" value="HTH_1"/>
    <property type="match status" value="1"/>
</dbReference>
<dbReference type="GO" id="GO:0003700">
    <property type="term" value="F:DNA-binding transcription factor activity"/>
    <property type="evidence" value="ECO:0007669"/>
    <property type="project" value="InterPro"/>
</dbReference>
<evidence type="ECO:0000256" key="3">
    <source>
        <dbReference type="ARBA" id="ARBA00023125"/>
    </source>
</evidence>
<evidence type="ECO:0000259" key="5">
    <source>
        <dbReference type="PROSITE" id="PS50931"/>
    </source>
</evidence>
<dbReference type="InterPro" id="IPR036390">
    <property type="entry name" value="WH_DNA-bd_sf"/>
</dbReference>
<dbReference type="InterPro" id="IPR000847">
    <property type="entry name" value="LysR_HTH_N"/>
</dbReference>
<dbReference type="GO" id="GO:0003677">
    <property type="term" value="F:DNA binding"/>
    <property type="evidence" value="ECO:0007669"/>
    <property type="project" value="UniProtKB-KW"/>
</dbReference>
<evidence type="ECO:0000313" key="6">
    <source>
        <dbReference type="EMBL" id="HIX52760.1"/>
    </source>
</evidence>
<dbReference type="SUPFAM" id="SSF46785">
    <property type="entry name" value="Winged helix' DNA-binding domain"/>
    <property type="match status" value="1"/>
</dbReference>
<gene>
    <name evidence="6" type="ORF">IAA28_08135</name>
</gene>
<accession>A0A9D1W526</accession>
<comment type="similarity">
    <text evidence="1">Belongs to the LysR transcriptional regulatory family.</text>
</comment>
<dbReference type="InterPro" id="IPR036388">
    <property type="entry name" value="WH-like_DNA-bd_sf"/>
</dbReference>
<dbReference type="PANTHER" id="PTHR30126:SF96">
    <property type="entry name" value="TRANSCRIPTIONAL REGULATORY PROTEIN, LYSR FAMILY"/>
    <property type="match status" value="1"/>
</dbReference>
<dbReference type="FunFam" id="1.10.10.10:FF:000001">
    <property type="entry name" value="LysR family transcriptional regulator"/>
    <property type="match status" value="1"/>
</dbReference>
<evidence type="ECO:0000256" key="2">
    <source>
        <dbReference type="ARBA" id="ARBA00023015"/>
    </source>
</evidence>
<name>A0A9D1W526_9FIRM</name>
<proteinExistence type="inferred from homology"/>
<sequence>MDTRYLTYILTIAEERNMTRAAKKLYVSQSSLSQYLTRLEQELGTPLFLRTRGELVLTPAGELYAQAAKKVLEIKKQLCKDIAALDHRGHITVGVTSQFGLAALTEVIPRFNAIFPDYRIEITEQGLPSLTRLLLEESLDLGLIAANSVSPFSPGQTDLLRREEVLFAVCSSHPYNGKDSPPLSGGSAQKNPPGILSRRDLKTVFGGENFLLSRQGSTLRVLTDQLFEELDFSPSAVCETNSVLANLGMTARGIGVTFIGESCKNSAEPVTYYSLDPPLSRLNLLVRRKNWRLNEAEEHFCDLIREYFSAES</sequence>
<dbReference type="Gene3D" id="3.40.190.290">
    <property type="match status" value="1"/>
</dbReference>
<dbReference type="AlphaFoldDB" id="A0A9D1W526"/>
<evidence type="ECO:0000256" key="1">
    <source>
        <dbReference type="ARBA" id="ARBA00009437"/>
    </source>
</evidence>
<reference evidence="6" key="1">
    <citation type="journal article" date="2021" name="PeerJ">
        <title>Extensive microbial diversity within the chicken gut microbiome revealed by metagenomics and culture.</title>
        <authorList>
            <person name="Gilroy R."/>
            <person name="Ravi A."/>
            <person name="Getino M."/>
            <person name="Pursley I."/>
            <person name="Horton D.L."/>
            <person name="Alikhan N.F."/>
            <person name="Baker D."/>
            <person name="Gharbi K."/>
            <person name="Hall N."/>
            <person name="Watson M."/>
            <person name="Adriaenssens E.M."/>
            <person name="Foster-Nyarko E."/>
            <person name="Jarju S."/>
            <person name="Secka A."/>
            <person name="Antonio M."/>
            <person name="Oren A."/>
            <person name="Chaudhuri R.R."/>
            <person name="La Ragione R."/>
            <person name="Hildebrand F."/>
            <person name="Pallen M.J."/>
        </authorList>
    </citation>
    <scope>NUCLEOTIDE SEQUENCE</scope>
    <source>
        <strain evidence="6">ChiGjej4B4-12881</strain>
    </source>
</reference>
<dbReference type="PROSITE" id="PS50931">
    <property type="entry name" value="HTH_LYSR"/>
    <property type="match status" value="1"/>
</dbReference>
<organism evidence="6 7">
    <name type="scientific">Candidatus Lachnoclostridium stercoripullorum</name>
    <dbReference type="NCBI Taxonomy" id="2838635"/>
    <lineage>
        <taxon>Bacteria</taxon>
        <taxon>Bacillati</taxon>
        <taxon>Bacillota</taxon>
        <taxon>Clostridia</taxon>
        <taxon>Lachnospirales</taxon>
        <taxon>Lachnospiraceae</taxon>
    </lineage>
</organism>
<reference evidence="6" key="2">
    <citation type="submission" date="2021-04" db="EMBL/GenBank/DDBJ databases">
        <authorList>
            <person name="Gilroy R."/>
        </authorList>
    </citation>
    <scope>NUCLEOTIDE SEQUENCE</scope>
    <source>
        <strain evidence="6">ChiGjej4B4-12881</strain>
    </source>
</reference>
<keyword evidence="2" id="KW-0805">Transcription regulation</keyword>
<evidence type="ECO:0000313" key="7">
    <source>
        <dbReference type="Proteomes" id="UP000886780"/>
    </source>
</evidence>
<keyword evidence="4" id="KW-0804">Transcription</keyword>
<dbReference type="SUPFAM" id="SSF53850">
    <property type="entry name" value="Periplasmic binding protein-like II"/>
    <property type="match status" value="1"/>
</dbReference>
<feature type="domain" description="HTH lysR-type" evidence="5">
    <location>
        <begin position="1"/>
        <end position="58"/>
    </location>
</feature>
<evidence type="ECO:0000256" key="4">
    <source>
        <dbReference type="ARBA" id="ARBA00023163"/>
    </source>
</evidence>
<dbReference type="CDD" id="cd05466">
    <property type="entry name" value="PBP2_LTTR_substrate"/>
    <property type="match status" value="1"/>
</dbReference>
<comment type="caution">
    <text evidence="6">The sequence shown here is derived from an EMBL/GenBank/DDBJ whole genome shotgun (WGS) entry which is preliminary data.</text>
</comment>
<dbReference type="PRINTS" id="PR00039">
    <property type="entry name" value="HTHLYSR"/>
</dbReference>
<protein>
    <submittedName>
        <fullName evidence="6">LysR family transcriptional regulator</fullName>
    </submittedName>
</protein>
<dbReference type="Proteomes" id="UP000886780">
    <property type="component" value="Unassembled WGS sequence"/>
</dbReference>
<dbReference type="Pfam" id="PF03466">
    <property type="entry name" value="LysR_substrate"/>
    <property type="match status" value="2"/>
</dbReference>